<dbReference type="InterPro" id="IPR049080">
    <property type="entry name" value="MOV-10-like_beta-barrel"/>
</dbReference>
<dbReference type="FunFam" id="3.40.50.300:FF:000608">
    <property type="entry name" value="Mov10 RISC complex RNA helicase"/>
    <property type="match status" value="1"/>
</dbReference>
<keyword evidence="4" id="KW-0963">Cytoplasm</keyword>
<protein>
    <recommendedName>
        <fullName evidence="3">RNA helicase</fullName>
        <ecNumber evidence="3">3.6.4.13</ecNumber>
    </recommendedName>
</protein>
<keyword evidence="9" id="KW-0694">RNA-binding</keyword>
<evidence type="ECO:0000256" key="10">
    <source>
        <dbReference type="ARBA" id="ARBA00023158"/>
    </source>
</evidence>
<dbReference type="KEGG" id="aplc:110974259"/>
<evidence type="ECO:0000313" key="15">
    <source>
        <dbReference type="RefSeq" id="XP_022081466.1"/>
    </source>
</evidence>
<sequence>MYQERFLLVERATCTDIANIFLQWWNADAVDVMTNQRAGRPSVAQSCRTGLGFLKFLQESERGDVDDKEQMKRVFLKEFKPTLEKGGVGFNFSSILYALKTNGKIRVKDGRVEILKGFLAVDQYVTLKKHTLDQKEQARATPGDRRVGGGARGKSGEGNEPYPFYCEECGVRGNSHQSFNGHLQGTRHRQQMILKCVKRSRSKFIENKNGIEITSQQDGHDGIIALKSTQGTGQKLSVTVKNRSDRDTIAFLSCVFLKVQPAFVLTDEYEVSQSKRVVHLKPGSEYSLQVAVESDSVGILSSPLIFAFKDVTSNEVFHILRFVTVEVTSEIAEDLPPSVPYQRPPRISRREPKGEIVEGIQLPQSSKSKLKLKEIKQYSIPNHLRWMLNNKNQVEGIRKDIKPDLAWSNYSHKLTTLLHIEECQMEVDIKRYDMRGVAMRQDGRFLRLEIPGLAENRPSVLKGDHLFARPSGDPAGSKTFKGYVHRVEMEEVVLGFSKELIDKFVKGLKFDIEFTFNRLPLRFQHNALDDATIHDMKRALFPLRSDIGTKKELCSVREDTGEFAGQFFDKKLASNIEQIKAVQHIVRGTSRPAPYLVFGPPGTGKTVTIVEAIKQVYSQMRGSRILACAPSNSAADLIATRLLTGGTPIAKTTIMRMNAQSRDWRSVAEILKEKDVCNYDKQGSRDTFYPPKEELVDKRILVTTLCTAGRLATAKDFPYDHFTHVFIDEAGHAVEPEAIISLANLLNPNNPRGGQVVLAGDPKQLGPILRSPLAIEHGLGLSLLERLMTESSPYQRQEEEPRYDSRVLTKLLRNYRSHPAILKLPNQMFYENELEVHADEMVRNSLCSWSKLPQKDFPILFHGVEGKDEREGQSPSFFNSAEVTVVVEYVEDLLAKRGGRKIKESDIGIISPYRRQVQKLQAVLRKRHHSDIKVGSVEEFQGQERLVIIVSTVRSTKPEHIQMDIDYKLGFVKNPKRLNVAITRAKALLVLVGNPYMLSKDECWNKFLQYCLENNAYTGCHFEEDEDALEDIIQKMDTLKISDLVDKPEGGEDQGVSAVAEQMDPEWRGDM</sequence>
<evidence type="ECO:0000256" key="4">
    <source>
        <dbReference type="ARBA" id="ARBA00022490"/>
    </source>
</evidence>
<dbReference type="PANTHER" id="PTHR45418">
    <property type="entry name" value="CANCER/TESTIS ANTIGEN 55"/>
    <property type="match status" value="1"/>
</dbReference>
<dbReference type="InterPro" id="IPR036236">
    <property type="entry name" value="Znf_C2H2_sf"/>
</dbReference>
<dbReference type="SMART" id="SM00382">
    <property type="entry name" value="AAA"/>
    <property type="match status" value="1"/>
</dbReference>
<evidence type="ECO:0000313" key="14">
    <source>
        <dbReference type="Proteomes" id="UP000694845"/>
    </source>
</evidence>
<dbReference type="GO" id="GO:0032574">
    <property type="term" value="F:5'-3' RNA helicase activity"/>
    <property type="evidence" value="ECO:0007669"/>
    <property type="project" value="InterPro"/>
</dbReference>
<reference evidence="15" key="1">
    <citation type="submission" date="2025-08" db="UniProtKB">
        <authorList>
            <consortium name="RefSeq"/>
        </authorList>
    </citation>
    <scope>IDENTIFICATION</scope>
</reference>
<keyword evidence="10" id="KW-0943">RNA-mediated gene silencing</keyword>
<dbReference type="GO" id="GO:0003723">
    <property type="term" value="F:RNA binding"/>
    <property type="evidence" value="ECO:0007669"/>
    <property type="project" value="UniProtKB-KW"/>
</dbReference>
<dbReference type="InterPro" id="IPR041677">
    <property type="entry name" value="DNA2/NAM7_AAA_11"/>
</dbReference>
<dbReference type="InterPro" id="IPR003593">
    <property type="entry name" value="AAA+_ATPase"/>
</dbReference>
<name>A0A8B7XN34_ACAPL</name>
<evidence type="ECO:0000256" key="8">
    <source>
        <dbReference type="ARBA" id="ARBA00022840"/>
    </source>
</evidence>
<dbReference type="GeneID" id="110974259"/>
<dbReference type="InterPro" id="IPR026122">
    <property type="entry name" value="MOV-10/SDE3_DEXXQ/H-box"/>
</dbReference>
<evidence type="ECO:0000256" key="6">
    <source>
        <dbReference type="ARBA" id="ARBA00022801"/>
    </source>
</evidence>
<dbReference type="Proteomes" id="UP000694845">
    <property type="component" value="Unplaced"/>
</dbReference>
<keyword evidence="14" id="KW-1185">Reference proteome</keyword>
<dbReference type="CDD" id="cd18808">
    <property type="entry name" value="SF1_C_Upf1"/>
    <property type="match status" value="1"/>
</dbReference>
<proteinExistence type="inferred from homology"/>
<keyword evidence="8" id="KW-0067">ATP-binding</keyword>
<keyword evidence="7 15" id="KW-0347">Helicase</keyword>
<evidence type="ECO:0000256" key="7">
    <source>
        <dbReference type="ARBA" id="ARBA00022806"/>
    </source>
</evidence>
<evidence type="ECO:0000256" key="5">
    <source>
        <dbReference type="ARBA" id="ARBA00022741"/>
    </source>
</evidence>
<dbReference type="GO" id="GO:0031047">
    <property type="term" value="P:regulatory ncRNA-mediated gene silencing"/>
    <property type="evidence" value="ECO:0007669"/>
    <property type="project" value="UniProtKB-KW"/>
</dbReference>
<dbReference type="Pfam" id="PF21635">
    <property type="entry name" value="Mov-10_helical"/>
    <property type="match status" value="1"/>
</dbReference>
<comment type="subcellular location">
    <subcellularLocation>
        <location evidence="1">Cytoplasm</location>
        <location evidence="1">P-body</location>
    </subcellularLocation>
</comment>
<dbReference type="InterPro" id="IPR041679">
    <property type="entry name" value="DNA2/NAM7-like_C"/>
</dbReference>
<evidence type="ECO:0000256" key="3">
    <source>
        <dbReference type="ARBA" id="ARBA00012552"/>
    </source>
</evidence>
<evidence type="ECO:0000256" key="9">
    <source>
        <dbReference type="ARBA" id="ARBA00022884"/>
    </source>
</evidence>
<dbReference type="Pfam" id="PF13086">
    <property type="entry name" value="AAA_11"/>
    <property type="match status" value="1"/>
</dbReference>
<dbReference type="PANTHER" id="PTHR45418:SF1">
    <property type="entry name" value="CANCER_TESTIS ANTIGEN 55"/>
    <property type="match status" value="1"/>
</dbReference>
<dbReference type="GO" id="GO:0016787">
    <property type="term" value="F:hydrolase activity"/>
    <property type="evidence" value="ECO:0007669"/>
    <property type="project" value="UniProtKB-KW"/>
</dbReference>
<dbReference type="Gene3D" id="3.40.50.300">
    <property type="entry name" value="P-loop containing nucleotide triphosphate hydrolases"/>
    <property type="match status" value="2"/>
</dbReference>
<dbReference type="GO" id="GO:0000932">
    <property type="term" value="C:P-body"/>
    <property type="evidence" value="ECO:0007669"/>
    <property type="project" value="UniProtKB-SubCell"/>
</dbReference>
<dbReference type="InterPro" id="IPR049075">
    <property type="entry name" value="MOV-10_N"/>
</dbReference>
<feature type="compositionally biased region" description="Basic and acidic residues" evidence="12">
    <location>
        <begin position="133"/>
        <end position="147"/>
    </location>
</feature>
<organism evidence="14 15">
    <name type="scientific">Acanthaster planci</name>
    <name type="common">Crown-of-thorns starfish</name>
    <dbReference type="NCBI Taxonomy" id="133434"/>
    <lineage>
        <taxon>Eukaryota</taxon>
        <taxon>Metazoa</taxon>
        <taxon>Echinodermata</taxon>
        <taxon>Eleutherozoa</taxon>
        <taxon>Asterozoa</taxon>
        <taxon>Asteroidea</taxon>
        <taxon>Valvatacea</taxon>
        <taxon>Valvatida</taxon>
        <taxon>Acanthasteridae</taxon>
        <taxon>Acanthaster</taxon>
    </lineage>
</organism>
<dbReference type="RefSeq" id="XP_022081466.1">
    <property type="nucleotide sequence ID" value="XM_022225774.1"/>
</dbReference>
<dbReference type="Pfam" id="PF21634">
    <property type="entry name" value="MOV-10_beta-barrel"/>
    <property type="match status" value="1"/>
</dbReference>
<keyword evidence="6" id="KW-0378">Hydrolase</keyword>
<dbReference type="OrthoDB" id="6513042at2759"/>
<comment type="catalytic activity">
    <reaction evidence="11">
        <text>ATP + H2O = ADP + phosphate + H(+)</text>
        <dbReference type="Rhea" id="RHEA:13065"/>
        <dbReference type="ChEBI" id="CHEBI:15377"/>
        <dbReference type="ChEBI" id="CHEBI:15378"/>
        <dbReference type="ChEBI" id="CHEBI:30616"/>
        <dbReference type="ChEBI" id="CHEBI:43474"/>
        <dbReference type="ChEBI" id="CHEBI:456216"/>
        <dbReference type="EC" id="3.6.4.13"/>
    </reaction>
</comment>
<evidence type="ECO:0000256" key="1">
    <source>
        <dbReference type="ARBA" id="ARBA00004201"/>
    </source>
</evidence>
<dbReference type="InterPro" id="IPR027417">
    <property type="entry name" value="P-loop_NTPase"/>
</dbReference>
<comment type="similarity">
    <text evidence="2">Belongs to the DNA2/NAM7 helicase family. SDE3 subfamily.</text>
</comment>
<feature type="region of interest" description="Disordered" evidence="12">
    <location>
        <begin position="133"/>
        <end position="156"/>
    </location>
</feature>
<dbReference type="Pfam" id="PF21632">
    <property type="entry name" value="MOV-10_N"/>
    <property type="match status" value="1"/>
</dbReference>
<evidence type="ECO:0000256" key="2">
    <source>
        <dbReference type="ARBA" id="ARBA00005601"/>
    </source>
</evidence>
<dbReference type="InterPro" id="IPR049077">
    <property type="entry name" value="MOV-10_Ig-like"/>
</dbReference>
<dbReference type="InterPro" id="IPR047187">
    <property type="entry name" value="SF1_C_Upf1"/>
</dbReference>
<dbReference type="InterPro" id="IPR049079">
    <property type="entry name" value="Mov-10_helical"/>
</dbReference>
<dbReference type="CDD" id="cd18038">
    <property type="entry name" value="DEXXQc_Helz-like"/>
    <property type="match status" value="1"/>
</dbReference>
<evidence type="ECO:0000256" key="11">
    <source>
        <dbReference type="ARBA" id="ARBA00047984"/>
    </source>
</evidence>
<gene>
    <name evidence="15" type="primary">LOC110974259</name>
</gene>
<keyword evidence="5" id="KW-0547">Nucleotide-binding</keyword>
<feature type="region of interest" description="Disordered" evidence="12">
    <location>
        <begin position="1048"/>
        <end position="1071"/>
    </location>
</feature>
<evidence type="ECO:0000259" key="13">
    <source>
        <dbReference type="SMART" id="SM00382"/>
    </source>
</evidence>
<dbReference type="GO" id="GO:0005524">
    <property type="term" value="F:ATP binding"/>
    <property type="evidence" value="ECO:0007669"/>
    <property type="project" value="UniProtKB-KW"/>
</dbReference>
<dbReference type="Pfam" id="PF13087">
    <property type="entry name" value="AAA_12"/>
    <property type="match status" value="1"/>
</dbReference>
<accession>A0A8B7XN34</accession>
<evidence type="ECO:0000256" key="12">
    <source>
        <dbReference type="SAM" id="MobiDB-lite"/>
    </source>
</evidence>
<feature type="domain" description="AAA+ ATPase" evidence="13">
    <location>
        <begin position="591"/>
        <end position="781"/>
    </location>
</feature>
<dbReference type="SUPFAM" id="SSF57667">
    <property type="entry name" value="beta-beta-alpha zinc fingers"/>
    <property type="match status" value="1"/>
</dbReference>
<dbReference type="Pfam" id="PF21633">
    <property type="entry name" value="MOV-10_Ig-like"/>
    <property type="match status" value="1"/>
</dbReference>
<dbReference type="SUPFAM" id="SSF52540">
    <property type="entry name" value="P-loop containing nucleoside triphosphate hydrolases"/>
    <property type="match status" value="1"/>
</dbReference>
<dbReference type="EC" id="3.6.4.13" evidence="3"/>
<dbReference type="AlphaFoldDB" id="A0A8B7XN34"/>